<proteinExistence type="predicted"/>
<accession>A0A2P2NBZ6</accession>
<dbReference type="AlphaFoldDB" id="A0A2P2NBZ6"/>
<name>A0A2P2NBZ6_RHIMU</name>
<reference evidence="1" key="1">
    <citation type="submission" date="2018-02" db="EMBL/GenBank/DDBJ databases">
        <title>Rhizophora mucronata_Transcriptome.</title>
        <authorList>
            <person name="Meera S.P."/>
            <person name="Sreeshan A."/>
            <person name="Augustine A."/>
        </authorList>
    </citation>
    <scope>NUCLEOTIDE SEQUENCE</scope>
    <source>
        <tissue evidence="1">Leaf</tissue>
    </source>
</reference>
<dbReference type="EMBL" id="GGEC01059466">
    <property type="protein sequence ID" value="MBX39950.1"/>
    <property type="molecule type" value="Transcribed_RNA"/>
</dbReference>
<organism evidence="1">
    <name type="scientific">Rhizophora mucronata</name>
    <name type="common">Asiatic mangrove</name>
    <dbReference type="NCBI Taxonomy" id="61149"/>
    <lineage>
        <taxon>Eukaryota</taxon>
        <taxon>Viridiplantae</taxon>
        <taxon>Streptophyta</taxon>
        <taxon>Embryophyta</taxon>
        <taxon>Tracheophyta</taxon>
        <taxon>Spermatophyta</taxon>
        <taxon>Magnoliopsida</taxon>
        <taxon>eudicotyledons</taxon>
        <taxon>Gunneridae</taxon>
        <taxon>Pentapetalae</taxon>
        <taxon>rosids</taxon>
        <taxon>fabids</taxon>
        <taxon>Malpighiales</taxon>
        <taxon>Rhizophoraceae</taxon>
        <taxon>Rhizophora</taxon>
    </lineage>
</organism>
<protein>
    <submittedName>
        <fullName evidence="1">Uncharacterized protein</fullName>
    </submittedName>
</protein>
<evidence type="ECO:0000313" key="1">
    <source>
        <dbReference type="EMBL" id="MBX39950.1"/>
    </source>
</evidence>
<sequence>MEPALINPHGISVFSLHKTHLSLLL</sequence>